<dbReference type="Proteomes" id="UP001642484">
    <property type="component" value="Unassembled WGS sequence"/>
</dbReference>
<gene>
    <name evidence="1" type="ORF">CCMP2556_LOCUS47740</name>
</gene>
<name>A0ABP0RPU9_9DINO</name>
<organism evidence="1 2">
    <name type="scientific">Durusdinium trenchii</name>
    <dbReference type="NCBI Taxonomy" id="1381693"/>
    <lineage>
        <taxon>Eukaryota</taxon>
        <taxon>Sar</taxon>
        <taxon>Alveolata</taxon>
        <taxon>Dinophyceae</taxon>
        <taxon>Suessiales</taxon>
        <taxon>Symbiodiniaceae</taxon>
        <taxon>Durusdinium</taxon>
    </lineage>
</organism>
<accession>A0ABP0RPU9</accession>
<dbReference type="EMBL" id="CAXAMN010026195">
    <property type="protein sequence ID" value="CAK9101216.1"/>
    <property type="molecule type" value="Genomic_DNA"/>
</dbReference>
<evidence type="ECO:0000313" key="1">
    <source>
        <dbReference type="EMBL" id="CAK9101216.1"/>
    </source>
</evidence>
<evidence type="ECO:0000313" key="2">
    <source>
        <dbReference type="Proteomes" id="UP001642484"/>
    </source>
</evidence>
<protein>
    <submittedName>
        <fullName evidence="1">Uncharacterized protein</fullName>
    </submittedName>
</protein>
<keyword evidence="2" id="KW-1185">Reference proteome</keyword>
<reference evidence="1 2" key="1">
    <citation type="submission" date="2024-02" db="EMBL/GenBank/DDBJ databases">
        <authorList>
            <person name="Chen Y."/>
            <person name="Shah S."/>
            <person name="Dougan E. K."/>
            <person name="Thang M."/>
            <person name="Chan C."/>
        </authorList>
    </citation>
    <scope>NUCLEOTIDE SEQUENCE [LARGE SCALE GENOMIC DNA]</scope>
</reference>
<sequence>MLRAEGVGTDPDVASRVQMRTHAVCALHQAALLCAKKQDHWPLDPWMWNRFWTTVKGSTGTLNVRWMWKRYMFNSCHHVESDLLAPTGAEPVACLVETRTSEAALDCAPTLEHCLPSVFHGLIPSVP</sequence>
<comment type="caution">
    <text evidence="1">The sequence shown here is derived from an EMBL/GenBank/DDBJ whole genome shotgun (WGS) entry which is preliminary data.</text>
</comment>
<proteinExistence type="predicted"/>